<evidence type="ECO:0000313" key="2">
    <source>
        <dbReference type="Proteomes" id="UP001187531"/>
    </source>
</evidence>
<proteinExistence type="predicted"/>
<dbReference type="Proteomes" id="UP001187531">
    <property type="component" value="Unassembled WGS sequence"/>
</dbReference>
<evidence type="ECO:0000313" key="1">
    <source>
        <dbReference type="EMBL" id="KAK2719481.1"/>
    </source>
</evidence>
<organism evidence="1 2">
    <name type="scientific">Artemia franciscana</name>
    <name type="common">Brine shrimp</name>
    <name type="synonym">Artemia sanfranciscana</name>
    <dbReference type="NCBI Taxonomy" id="6661"/>
    <lineage>
        <taxon>Eukaryota</taxon>
        <taxon>Metazoa</taxon>
        <taxon>Ecdysozoa</taxon>
        <taxon>Arthropoda</taxon>
        <taxon>Crustacea</taxon>
        <taxon>Branchiopoda</taxon>
        <taxon>Anostraca</taxon>
        <taxon>Artemiidae</taxon>
        <taxon>Artemia</taxon>
    </lineage>
</organism>
<keyword evidence="2" id="KW-1185">Reference proteome</keyword>
<reference evidence="1" key="1">
    <citation type="submission" date="2023-07" db="EMBL/GenBank/DDBJ databases">
        <title>Chromosome-level genome assembly of Artemia franciscana.</title>
        <authorList>
            <person name="Jo E."/>
        </authorList>
    </citation>
    <scope>NUCLEOTIDE SEQUENCE</scope>
    <source>
        <tissue evidence="1">Whole body</tissue>
    </source>
</reference>
<name>A0AA88I457_ARTSF</name>
<dbReference type="EMBL" id="JAVRJZ010000008">
    <property type="protein sequence ID" value="KAK2719481.1"/>
    <property type="molecule type" value="Genomic_DNA"/>
</dbReference>
<gene>
    <name evidence="1" type="ORF">QYM36_005084</name>
</gene>
<accession>A0AA88I457</accession>
<dbReference type="AlphaFoldDB" id="A0AA88I457"/>
<comment type="caution">
    <text evidence="1">The sequence shown here is derived from an EMBL/GenBank/DDBJ whole genome shotgun (WGS) entry which is preliminary data.</text>
</comment>
<sequence length="83" mass="8998">MLRSPNKPEPAKAMAQACNLEAPGDADVPSVQAAVDSSRYYDTAVTGDDTDILVLLCCRGDLSSKKLFFARQTKLPEYGIFTN</sequence>
<protein>
    <submittedName>
        <fullName evidence="1">Uncharacterized protein</fullName>
    </submittedName>
</protein>